<dbReference type="PANTHER" id="PTHR42847">
    <property type="entry name" value="ALKANESULFONATE MONOOXYGENASE"/>
    <property type="match status" value="1"/>
</dbReference>
<name>A0ABN2TTQ7_9MICO</name>
<keyword evidence="2" id="KW-0288">FMN</keyword>
<sequence>MTLDLRIFTEPQQGATYDDLLAVARATEELGFSGFFRSDHYLHMGGDGGAGPTDAWTTLAGLARETSSIRLGTLVTSATFRLPGPLAIQVAGVDQMSGGRVELGLGAGWFEAEHTAYGIPFPPLGERFDRLEEQLAVITGIWGTPRGETFSHEGPHYPVSDSPALAKPVQDGGVPIIVGGGGRRRTPALAVRYAAEFNAAFTSVPETGRLFERVRAVAREAGRDPGSLTYSAAQVVCVGKDDATLRRRAAAIGRDVDELRENGLAGSADEVVDKLATFADVGTERVYLQVLDLSDLDHLADIAEGVLRQLR</sequence>
<proteinExistence type="predicted"/>
<keyword evidence="7" id="KW-1185">Reference proteome</keyword>
<dbReference type="Pfam" id="PF00296">
    <property type="entry name" value="Bac_luciferase"/>
    <property type="match status" value="1"/>
</dbReference>
<dbReference type="InterPro" id="IPR019952">
    <property type="entry name" value="F420_OxRdatse_Rv1855c_pred"/>
</dbReference>
<dbReference type="EMBL" id="BAAANB010000001">
    <property type="protein sequence ID" value="GAA2019199.1"/>
    <property type="molecule type" value="Genomic_DNA"/>
</dbReference>
<organism evidence="6 7">
    <name type="scientific">Terrabacter terrae</name>
    <dbReference type="NCBI Taxonomy" id="318434"/>
    <lineage>
        <taxon>Bacteria</taxon>
        <taxon>Bacillati</taxon>
        <taxon>Actinomycetota</taxon>
        <taxon>Actinomycetes</taxon>
        <taxon>Micrococcales</taxon>
        <taxon>Intrasporangiaceae</taxon>
        <taxon>Terrabacter</taxon>
    </lineage>
</organism>
<dbReference type="InterPro" id="IPR011251">
    <property type="entry name" value="Luciferase-like_dom"/>
</dbReference>
<dbReference type="PANTHER" id="PTHR42847:SF4">
    <property type="entry name" value="ALKANESULFONATE MONOOXYGENASE-RELATED"/>
    <property type="match status" value="1"/>
</dbReference>
<evidence type="ECO:0000256" key="3">
    <source>
        <dbReference type="ARBA" id="ARBA00023002"/>
    </source>
</evidence>
<keyword evidence="1" id="KW-0285">Flavoprotein</keyword>
<reference evidence="6 7" key="1">
    <citation type="journal article" date="2019" name="Int. J. Syst. Evol. Microbiol.">
        <title>The Global Catalogue of Microorganisms (GCM) 10K type strain sequencing project: providing services to taxonomists for standard genome sequencing and annotation.</title>
        <authorList>
            <consortium name="The Broad Institute Genomics Platform"/>
            <consortium name="The Broad Institute Genome Sequencing Center for Infectious Disease"/>
            <person name="Wu L."/>
            <person name="Ma J."/>
        </authorList>
    </citation>
    <scope>NUCLEOTIDE SEQUENCE [LARGE SCALE GENOMIC DNA]</scope>
    <source>
        <strain evidence="6 7">JCM 14283</strain>
    </source>
</reference>
<feature type="domain" description="Luciferase-like" evidence="5">
    <location>
        <begin position="8"/>
        <end position="252"/>
    </location>
</feature>
<dbReference type="RefSeq" id="WP_343986741.1">
    <property type="nucleotide sequence ID" value="NZ_BAAANB010000001.1"/>
</dbReference>
<keyword evidence="4" id="KW-0503">Monooxygenase</keyword>
<dbReference type="Gene3D" id="3.20.20.30">
    <property type="entry name" value="Luciferase-like domain"/>
    <property type="match status" value="1"/>
</dbReference>
<dbReference type="Proteomes" id="UP001501285">
    <property type="component" value="Unassembled WGS sequence"/>
</dbReference>
<accession>A0ABN2TTQ7</accession>
<dbReference type="NCBIfam" id="TIGR03560">
    <property type="entry name" value="F420_Rv1855c"/>
    <property type="match status" value="1"/>
</dbReference>
<evidence type="ECO:0000256" key="2">
    <source>
        <dbReference type="ARBA" id="ARBA00022643"/>
    </source>
</evidence>
<dbReference type="SUPFAM" id="SSF51679">
    <property type="entry name" value="Bacterial luciferase-like"/>
    <property type="match status" value="1"/>
</dbReference>
<keyword evidence="3" id="KW-0560">Oxidoreductase</keyword>
<gene>
    <name evidence="6" type="ORF">GCM10009740_04140</name>
</gene>
<evidence type="ECO:0000256" key="1">
    <source>
        <dbReference type="ARBA" id="ARBA00022630"/>
    </source>
</evidence>
<dbReference type="InterPro" id="IPR036661">
    <property type="entry name" value="Luciferase-like_sf"/>
</dbReference>
<comment type="caution">
    <text evidence="6">The sequence shown here is derived from an EMBL/GenBank/DDBJ whole genome shotgun (WGS) entry which is preliminary data.</text>
</comment>
<dbReference type="InterPro" id="IPR050172">
    <property type="entry name" value="SsuD_RutA_monooxygenase"/>
</dbReference>
<protein>
    <submittedName>
        <fullName evidence="6">LLM class F420-dependent oxidoreductase</fullName>
    </submittedName>
</protein>
<evidence type="ECO:0000313" key="6">
    <source>
        <dbReference type="EMBL" id="GAA2019199.1"/>
    </source>
</evidence>
<evidence type="ECO:0000256" key="4">
    <source>
        <dbReference type="ARBA" id="ARBA00023033"/>
    </source>
</evidence>
<evidence type="ECO:0000313" key="7">
    <source>
        <dbReference type="Proteomes" id="UP001501285"/>
    </source>
</evidence>
<evidence type="ECO:0000259" key="5">
    <source>
        <dbReference type="Pfam" id="PF00296"/>
    </source>
</evidence>